<dbReference type="SMART" id="SM00365">
    <property type="entry name" value="LRR_SD22"/>
    <property type="match status" value="4"/>
</dbReference>
<dbReference type="InterPro" id="IPR000372">
    <property type="entry name" value="LRRNT"/>
</dbReference>
<dbReference type="SMART" id="SM00013">
    <property type="entry name" value="LRRNT"/>
    <property type="match status" value="1"/>
</dbReference>
<dbReference type="Proteomes" id="UP000274756">
    <property type="component" value="Unassembled WGS sequence"/>
</dbReference>
<dbReference type="Proteomes" id="UP000038040">
    <property type="component" value="Unplaced"/>
</dbReference>
<dbReference type="Gene3D" id="3.80.10.10">
    <property type="entry name" value="Ribonuclease Inhibitor"/>
    <property type="match status" value="3"/>
</dbReference>
<organism evidence="9 11">
    <name type="scientific">Dracunculus medinensis</name>
    <name type="common">Guinea worm</name>
    <dbReference type="NCBI Taxonomy" id="318479"/>
    <lineage>
        <taxon>Eukaryota</taxon>
        <taxon>Metazoa</taxon>
        <taxon>Ecdysozoa</taxon>
        <taxon>Nematoda</taxon>
        <taxon>Chromadorea</taxon>
        <taxon>Rhabditida</taxon>
        <taxon>Spirurina</taxon>
        <taxon>Dracunculoidea</taxon>
        <taxon>Dracunculidae</taxon>
        <taxon>Dracunculus</taxon>
    </lineage>
</organism>
<keyword evidence="3" id="KW-0677">Repeat</keyword>
<keyword evidence="1" id="KW-0433">Leucine-rich repeat</keyword>
<feature type="signal peptide" evidence="6">
    <location>
        <begin position="1"/>
        <end position="20"/>
    </location>
</feature>
<keyword evidence="4" id="KW-0325">Glycoprotein</keyword>
<dbReference type="PROSITE" id="PS51450">
    <property type="entry name" value="LRR"/>
    <property type="match status" value="3"/>
</dbReference>
<keyword evidence="2 6" id="KW-0732">Signal</keyword>
<dbReference type="EMBL" id="UYYG01001159">
    <property type="protein sequence ID" value="VDN57343.1"/>
    <property type="molecule type" value="Genomic_DNA"/>
</dbReference>
<dbReference type="FunFam" id="3.80.10.10:FF:000770">
    <property type="entry name" value="Uncharacterized protein"/>
    <property type="match status" value="1"/>
</dbReference>
<evidence type="ECO:0000313" key="11">
    <source>
        <dbReference type="WBParaSite" id="DME_0000315701-mRNA-1"/>
    </source>
</evidence>
<dbReference type="InterPro" id="IPR001611">
    <property type="entry name" value="Leu-rich_rpt"/>
</dbReference>
<feature type="chain" id="PRO_5033230523" evidence="6">
    <location>
        <begin position="21"/>
        <end position="559"/>
    </location>
</feature>
<evidence type="ECO:0000313" key="9">
    <source>
        <dbReference type="Proteomes" id="UP000038040"/>
    </source>
</evidence>
<dbReference type="WBParaSite" id="DME_0000315701-mRNA-1">
    <property type="protein sequence ID" value="DME_0000315701-mRNA-1"/>
    <property type="gene ID" value="DME_0000315701"/>
</dbReference>
<keyword evidence="5" id="KW-0812">Transmembrane</keyword>
<evidence type="ECO:0000256" key="5">
    <source>
        <dbReference type="SAM" id="Phobius"/>
    </source>
</evidence>
<keyword evidence="10" id="KW-1185">Reference proteome</keyword>
<feature type="domain" description="LRRNT" evidence="7">
    <location>
        <begin position="21"/>
        <end position="56"/>
    </location>
</feature>
<evidence type="ECO:0000256" key="4">
    <source>
        <dbReference type="ARBA" id="ARBA00023180"/>
    </source>
</evidence>
<dbReference type="AlphaFoldDB" id="A0A0N4U813"/>
<evidence type="ECO:0000256" key="3">
    <source>
        <dbReference type="ARBA" id="ARBA00022737"/>
    </source>
</evidence>
<dbReference type="GO" id="GO:0005615">
    <property type="term" value="C:extracellular space"/>
    <property type="evidence" value="ECO:0007669"/>
    <property type="project" value="TreeGrafter"/>
</dbReference>
<dbReference type="PANTHER" id="PTHR24373:SF385">
    <property type="entry name" value="GH01279P-RELATED"/>
    <property type="match status" value="1"/>
</dbReference>
<evidence type="ECO:0000313" key="10">
    <source>
        <dbReference type="Proteomes" id="UP000274756"/>
    </source>
</evidence>
<proteinExistence type="predicted"/>
<dbReference type="SUPFAM" id="SSF52058">
    <property type="entry name" value="L domain-like"/>
    <property type="match status" value="1"/>
</dbReference>
<dbReference type="InterPro" id="IPR003591">
    <property type="entry name" value="Leu-rich_rpt_typical-subtyp"/>
</dbReference>
<dbReference type="Pfam" id="PF13855">
    <property type="entry name" value="LRR_8"/>
    <property type="match status" value="3"/>
</dbReference>
<name>A0A0N4U813_DRAME</name>
<dbReference type="PANTHER" id="PTHR24373">
    <property type="entry name" value="SLIT RELATED LEUCINE-RICH REPEAT NEURONAL PROTEIN"/>
    <property type="match status" value="1"/>
</dbReference>
<dbReference type="GO" id="GO:0031012">
    <property type="term" value="C:extracellular matrix"/>
    <property type="evidence" value="ECO:0007669"/>
    <property type="project" value="TreeGrafter"/>
</dbReference>
<dbReference type="PRINTS" id="PR00019">
    <property type="entry name" value="LEURICHRPT"/>
</dbReference>
<accession>A0A0N4U813</accession>
<evidence type="ECO:0000313" key="8">
    <source>
        <dbReference type="EMBL" id="VDN57343.1"/>
    </source>
</evidence>
<gene>
    <name evidence="8" type="ORF">DME_LOCUS7316</name>
</gene>
<protein>
    <submittedName>
        <fullName evidence="11">LRRNT domain-containing protein</fullName>
    </submittedName>
</protein>
<evidence type="ECO:0000256" key="6">
    <source>
        <dbReference type="SAM" id="SignalP"/>
    </source>
</evidence>
<sequence>MVAMIAFISVMICIIFASNAMCPRGCSCTSDERHIVRCDGAKLNEFPILLDPRTKILSLSNCSLKRVDSDFIGLYSNLEYLDLSNNEIEALSIDLFQLQGKLRILNLSGNLLTLIRRGDLNGLTSLKKLDLSNNQLLIVEMFAMQHLKNLVELKISGNHLESLQAETFIGLSRLHSLNLSFNRLKSVHLMVFKHSPFLEVLNLNNNHIHEVKSNKFTKLSSLKNLDLGSNKIASLADSSFQGITSLKFLDLSNNFLDRSQMTALRSLNSLTEIDLSFNLFTEISTSSFEGLSLLQRLKMTNEQFLQSIHLNAFSGLPRLRLLNLSFCVQLADIHEHAFEYVDQLHILDLRNCKLRQIPRSLLRWNRLESVNLSGNPLNCDCEQKSFLTTFSAQFLCSSKFSLGSVIDAVSSCRTDDEYALFVWILGALILLLVISIVVFVHKKHHSKENPSIPSALKIFSQKFAFDSIINEKRNLLYNPREYHFIEQNNGSPNIYGTVDDEGYCYLSLEQSGLYEQAIRRCPIPPNESSIPSLKSDLIVKTYDSNFKIISHYPVPITEL</sequence>
<keyword evidence="5" id="KW-0472">Membrane</keyword>
<dbReference type="InterPro" id="IPR050328">
    <property type="entry name" value="Dev_Immune_Receptor"/>
</dbReference>
<reference evidence="8 10" key="2">
    <citation type="submission" date="2018-11" db="EMBL/GenBank/DDBJ databases">
        <authorList>
            <consortium name="Pathogen Informatics"/>
        </authorList>
    </citation>
    <scope>NUCLEOTIDE SEQUENCE [LARGE SCALE GENOMIC DNA]</scope>
</reference>
<reference evidence="11" key="1">
    <citation type="submission" date="2016-04" db="UniProtKB">
        <authorList>
            <consortium name="WormBaseParasite"/>
        </authorList>
    </citation>
    <scope>IDENTIFICATION</scope>
</reference>
<evidence type="ECO:0000259" key="7">
    <source>
        <dbReference type="SMART" id="SM00013"/>
    </source>
</evidence>
<dbReference type="STRING" id="318479.A0A0N4U813"/>
<feature type="transmembrane region" description="Helical" evidence="5">
    <location>
        <begin position="418"/>
        <end position="440"/>
    </location>
</feature>
<evidence type="ECO:0000256" key="2">
    <source>
        <dbReference type="ARBA" id="ARBA00022729"/>
    </source>
</evidence>
<keyword evidence="5" id="KW-1133">Transmembrane helix</keyword>
<evidence type="ECO:0000256" key="1">
    <source>
        <dbReference type="ARBA" id="ARBA00022614"/>
    </source>
</evidence>
<dbReference type="SMART" id="SM00369">
    <property type="entry name" value="LRR_TYP"/>
    <property type="match status" value="11"/>
</dbReference>
<dbReference type="InterPro" id="IPR032675">
    <property type="entry name" value="LRR_dom_sf"/>
</dbReference>
<dbReference type="OrthoDB" id="1055097at2759"/>